<proteinExistence type="predicted"/>
<evidence type="ECO:0000313" key="1">
    <source>
        <dbReference type="EMBL" id="KAD5802706.1"/>
    </source>
</evidence>
<dbReference type="GO" id="GO:0003723">
    <property type="term" value="F:RNA binding"/>
    <property type="evidence" value="ECO:0007669"/>
    <property type="project" value="InterPro"/>
</dbReference>
<protein>
    <submittedName>
        <fullName evidence="1">Uncharacterized protein</fullName>
    </submittedName>
</protein>
<keyword evidence="2" id="KW-1185">Reference proteome</keyword>
<dbReference type="InterPro" id="IPR014722">
    <property type="entry name" value="Rib_uL2_dom2"/>
</dbReference>
<comment type="caution">
    <text evidence="1">The sequence shown here is derived from an EMBL/GenBank/DDBJ whole genome shotgun (WGS) entry which is preliminary data.</text>
</comment>
<dbReference type="AlphaFoldDB" id="A0A5N6P313"/>
<dbReference type="GO" id="GO:0043022">
    <property type="term" value="F:ribosome binding"/>
    <property type="evidence" value="ECO:0007669"/>
    <property type="project" value="InterPro"/>
</dbReference>
<sequence>MHDLSFISSFPNSKFKFVQEKEREGGNSLQQPPLVGLQWLNCTHGDANKEIQNEDVVKVGLWRTRQDQAVKVFDFRSQGMGIEAPIFQLSSFASKCHFVVLDIFNGKKIEDIVPSSLNCVVCSTQLIDIYEDGFACRFSLNVVNHPVEIV</sequence>
<dbReference type="Gene3D" id="2.30.30.30">
    <property type="match status" value="1"/>
</dbReference>
<dbReference type="GO" id="GO:0045901">
    <property type="term" value="P:positive regulation of translational elongation"/>
    <property type="evidence" value="ECO:0007669"/>
    <property type="project" value="InterPro"/>
</dbReference>
<reference evidence="1 2" key="1">
    <citation type="submission" date="2019-05" db="EMBL/GenBank/DDBJ databases">
        <title>Mikania micrantha, genome provides insights into the molecular mechanism of rapid growth.</title>
        <authorList>
            <person name="Liu B."/>
        </authorList>
    </citation>
    <scope>NUCLEOTIDE SEQUENCE [LARGE SCALE GENOMIC DNA]</scope>
    <source>
        <strain evidence="1">NLD-2019</strain>
        <tissue evidence="1">Leaf</tissue>
    </source>
</reference>
<dbReference type="EMBL" id="SZYD01000007">
    <property type="protein sequence ID" value="KAD5802706.1"/>
    <property type="molecule type" value="Genomic_DNA"/>
</dbReference>
<organism evidence="1 2">
    <name type="scientific">Mikania micrantha</name>
    <name type="common">bitter vine</name>
    <dbReference type="NCBI Taxonomy" id="192012"/>
    <lineage>
        <taxon>Eukaryota</taxon>
        <taxon>Viridiplantae</taxon>
        <taxon>Streptophyta</taxon>
        <taxon>Embryophyta</taxon>
        <taxon>Tracheophyta</taxon>
        <taxon>Spermatophyta</taxon>
        <taxon>Magnoliopsida</taxon>
        <taxon>eudicotyledons</taxon>
        <taxon>Gunneridae</taxon>
        <taxon>Pentapetalae</taxon>
        <taxon>asterids</taxon>
        <taxon>campanulids</taxon>
        <taxon>Asterales</taxon>
        <taxon>Asteraceae</taxon>
        <taxon>Asteroideae</taxon>
        <taxon>Heliantheae alliance</taxon>
        <taxon>Eupatorieae</taxon>
        <taxon>Mikania</taxon>
    </lineage>
</organism>
<accession>A0A5N6P313</accession>
<dbReference type="GO" id="GO:0003746">
    <property type="term" value="F:translation elongation factor activity"/>
    <property type="evidence" value="ECO:0007669"/>
    <property type="project" value="InterPro"/>
</dbReference>
<evidence type="ECO:0000313" key="2">
    <source>
        <dbReference type="Proteomes" id="UP000326396"/>
    </source>
</evidence>
<name>A0A5N6P313_9ASTR</name>
<dbReference type="InterPro" id="IPR001884">
    <property type="entry name" value="IF5A-like"/>
</dbReference>
<gene>
    <name evidence="1" type="ORF">E3N88_14066</name>
</gene>
<dbReference type="PANTHER" id="PTHR11673">
    <property type="entry name" value="TRANSLATION INITIATION FACTOR 5A FAMILY MEMBER"/>
    <property type="match status" value="1"/>
</dbReference>
<dbReference type="OrthoDB" id="9975114at2759"/>
<dbReference type="Proteomes" id="UP000326396">
    <property type="component" value="Linkage Group LG15"/>
</dbReference>